<keyword evidence="1" id="KW-0378">Hydrolase</keyword>
<keyword evidence="2" id="KW-1185">Reference proteome</keyword>
<dbReference type="SUPFAM" id="SSF53474">
    <property type="entry name" value="alpha/beta-Hydrolases"/>
    <property type="match status" value="1"/>
</dbReference>
<accession>A0ABV1J0R6</accession>
<reference evidence="1 2" key="1">
    <citation type="submission" date="2024-04" db="EMBL/GenBank/DDBJ databases">
        <title>Human intestinal bacterial collection.</title>
        <authorList>
            <person name="Pauvert C."/>
            <person name="Hitch T.C.A."/>
            <person name="Clavel T."/>
        </authorList>
    </citation>
    <scope>NUCLEOTIDE SEQUENCE [LARGE SCALE GENOMIC DNA]</scope>
    <source>
        <strain evidence="1 2">CLA-SR-H019</strain>
    </source>
</reference>
<dbReference type="PANTHER" id="PTHR42886">
    <property type="entry name" value="RE40534P-RELATED"/>
    <property type="match status" value="1"/>
</dbReference>
<sequence length="222" mass="25790">MNNIDIIFLHGSMHGAWCWNNFVNYLNVKGHRTFAIDFKWENSKEIEIKDYIDILDSTVKKCNNKVVLVAHSMGSLVALNYAKFNSNKVYKIILISPLPIKNVLTSMMFIGIKMLTKSRENLFFSENRVDNKEYYINKLRKDPIKAQIQVLKGFKTNKSITNIPSLVLTSWNDNCVPVKFSIRTGKKLKSKIIVLNDICHDMMLDNDWEIVAKEIYDFLMTN</sequence>
<organism evidence="1 2">
    <name type="scientific">Peptoniphilus senegalensis</name>
    <dbReference type="NCBI Taxonomy" id="1465757"/>
    <lineage>
        <taxon>Bacteria</taxon>
        <taxon>Bacillati</taxon>
        <taxon>Bacillota</taxon>
        <taxon>Tissierellia</taxon>
        <taxon>Tissierellales</taxon>
        <taxon>Peptoniphilaceae</taxon>
        <taxon>Peptoniphilus</taxon>
    </lineage>
</organism>
<proteinExistence type="predicted"/>
<dbReference type="Pfam" id="PF06821">
    <property type="entry name" value="Ser_hydrolase"/>
    <property type="match status" value="1"/>
</dbReference>
<dbReference type="GO" id="GO:0016787">
    <property type="term" value="F:hydrolase activity"/>
    <property type="evidence" value="ECO:0007669"/>
    <property type="project" value="UniProtKB-KW"/>
</dbReference>
<name>A0ABV1J0R6_9FIRM</name>
<gene>
    <name evidence="1" type="ORF">AAA073_04810</name>
</gene>
<dbReference type="PANTHER" id="PTHR42886:SF42">
    <property type="entry name" value="ALPHA_BETA-HYDROLASES SUPERFAMILY PROTEIN"/>
    <property type="match status" value="1"/>
</dbReference>
<protein>
    <submittedName>
        <fullName evidence="1">Alpha/beta hydrolase</fullName>
    </submittedName>
</protein>
<evidence type="ECO:0000313" key="2">
    <source>
        <dbReference type="Proteomes" id="UP001491691"/>
    </source>
</evidence>
<dbReference type="EMBL" id="JBBNPP010000007">
    <property type="protein sequence ID" value="MEQ3346750.1"/>
    <property type="molecule type" value="Genomic_DNA"/>
</dbReference>
<comment type="caution">
    <text evidence="1">The sequence shown here is derived from an EMBL/GenBank/DDBJ whole genome shotgun (WGS) entry which is preliminary data.</text>
</comment>
<dbReference type="InterPro" id="IPR029058">
    <property type="entry name" value="AB_hydrolase_fold"/>
</dbReference>
<dbReference type="Proteomes" id="UP001491691">
    <property type="component" value="Unassembled WGS sequence"/>
</dbReference>
<dbReference type="Gene3D" id="3.40.50.1820">
    <property type="entry name" value="alpha/beta hydrolase"/>
    <property type="match status" value="1"/>
</dbReference>
<evidence type="ECO:0000313" key="1">
    <source>
        <dbReference type="EMBL" id="MEQ3346750.1"/>
    </source>
</evidence>
<dbReference type="RefSeq" id="WP_004167018.1">
    <property type="nucleotide sequence ID" value="NZ_JBBNPP010000007.1"/>
</dbReference>
<dbReference type="InterPro" id="IPR010662">
    <property type="entry name" value="RBBP9/YdeN"/>
</dbReference>